<feature type="signal peptide" evidence="6">
    <location>
        <begin position="1"/>
        <end position="23"/>
    </location>
</feature>
<name>A0ABZ0CUX6_9BURK</name>
<keyword evidence="5" id="KW-0472">Membrane</keyword>
<dbReference type="InterPro" id="IPR050482">
    <property type="entry name" value="Sensor_HK_TwoCompSys"/>
</dbReference>
<keyword evidence="1" id="KW-0808">Transferase</keyword>
<feature type="chain" id="PRO_5046370145" evidence="6">
    <location>
        <begin position="24"/>
        <end position="628"/>
    </location>
</feature>
<feature type="transmembrane region" description="Helical" evidence="5">
    <location>
        <begin position="326"/>
        <end position="346"/>
    </location>
</feature>
<dbReference type="GO" id="GO:0016301">
    <property type="term" value="F:kinase activity"/>
    <property type="evidence" value="ECO:0007669"/>
    <property type="project" value="UniProtKB-KW"/>
</dbReference>
<feature type="domain" description="Histidine kinase" evidence="7">
    <location>
        <begin position="524"/>
        <end position="609"/>
    </location>
</feature>
<evidence type="ECO:0000256" key="1">
    <source>
        <dbReference type="ARBA" id="ARBA00022679"/>
    </source>
</evidence>
<feature type="transmembrane region" description="Helical" evidence="5">
    <location>
        <begin position="235"/>
        <end position="255"/>
    </location>
</feature>
<dbReference type="InterPro" id="IPR003594">
    <property type="entry name" value="HATPase_dom"/>
</dbReference>
<protein>
    <submittedName>
        <fullName evidence="8">Sensor histidine kinase</fullName>
    </submittedName>
</protein>
<evidence type="ECO:0000313" key="8">
    <source>
        <dbReference type="EMBL" id="WOB08750.1"/>
    </source>
</evidence>
<evidence type="ECO:0000259" key="7">
    <source>
        <dbReference type="PROSITE" id="PS50109"/>
    </source>
</evidence>
<feature type="transmembrane region" description="Helical" evidence="5">
    <location>
        <begin position="297"/>
        <end position="314"/>
    </location>
</feature>
<feature type="transmembrane region" description="Helical" evidence="5">
    <location>
        <begin position="204"/>
        <end position="223"/>
    </location>
</feature>
<keyword evidence="6" id="KW-0732">Signal</keyword>
<dbReference type="SUPFAM" id="SSF55874">
    <property type="entry name" value="ATPase domain of HSP90 chaperone/DNA topoisomerase II/histidine kinase"/>
    <property type="match status" value="1"/>
</dbReference>
<keyword evidence="3" id="KW-0902">Two-component regulatory system</keyword>
<feature type="transmembrane region" description="Helical" evidence="5">
    <location>
        <begin position="366"/>
        <end position="385"/>
    </location>
</feature>
<dbReference type="Proteomes" id="UP001303946">
    <property type="component" value="Chromosome"/>
</dbReference>
<dbReference type="PANTHER" id="PTHR24421">
    <property type="entry name" value="NITRATE/NITRITE SENSOR PROTEIN NARX-RELATED"/>
    <property type="match status" value="1"/>
</dbReference>
<feature type="transmembrane region" description="Helical" evidence="5">
    <location>
        <begin position="267"/>
        <end position="285"/>
    </location>
</feature>
<reference evidence="8 9" key="1">
    <citation type="submission" date="2023-10" db="EMBL/GenBank/DDBJ databases">
        <title>Bacteria for the degradation of biodegradable plastic PBAT(Polybutylene adipate terephthalate).</title>
        <authorList>
            <person name="Weon H.-Y."/>
            <person name="Yeon J."/>
        </authorList>
    </citation>
    <scope>NUCLEOTIDE SEQUENCE [LARGE SCALE GENOMIC DNA]</scope>
    <source>
        <strain evidence="8 9">SBD 7-3</strain>
    </source>
</reference>
<evidence type="ECO:0000256" key="4">
    <source>
        <dbReference type="SAM" id="Coils"/>
    </source>
</evidence>
<keyword evidence="2 8" id="KW-0418">Kinase</keyword>
<dbReference type="EMBL" id="CP136336">
    <property type="protein sequence ID" value="WOB08750.1"/>
    <property type="molecule type" value="Genomic_DNA"/>
</dbReference>
<evidence type="ECO:0000256" key="6">
    <source>
        <dbReference type="SAM" id="SignalP"/>
    </source>
</evidence>
<dbReference type="CDD" id="cd16917">
    <property type="entry name" value="HATPase_UhpB-NarQ-NarX-like"/>
    <property type="match status" value="1"/>
</dbReference>
<evidence type="ECO:0000256" key="5">
    <source>
        <dbReference type="SAM" id="Phobius"/>
    </source>
</evidence>
<dbReference type="Gene3D" id="1.20.5.1930">
    <property type="match status" value="1"/>
</dbReference>
<evidence type="ECO:0000313" key="9">
    <source>
        <dbReference type="Proteomes" id="UP001303946"/>
    </source>
</evidence>
<proteinExistence type="predicted"/>
<dbReference type="RefSeq" id="WP_316701594.1">
    <property type="nucleotide sequence ID" value="NZ_CP136336.1"/>
</dbReference>
<accession>A0ABZ0CUX6</accession>
<feature type="coiled-coil region" evidence="4">
    <location>
        <begin position="390"/>
        <end position="424"/>
    </location>
</feature>
<dbReference type="Gene3D" id="3.30.565.10">
    <property type="entry name" value="Histidine kinase-like ATPase, C-terminal domain"/>
    <property type="match status" value="1"/>
</dbReference>
<gene>
    <name evidence="8" type="ORF">RXV79_01530</name>
</gene>
<organism evidence="8 9">
    <name type="scientific">Piscinibacter gummiphilus</name>
    <dbReference type="NCBI Taxonomy" id="946333"/>
    <lineage>
        <taxon>Bacteria</taxon>
        <taxon>Pseudomonadati</taxon>
        <taxon>Pseudomonadota</taxon>
        <taxon>Betaproteobacteria</taxon>
        <taxon>Burkholderiales</taxon>
        <taxon>Sphaerotilaceae</taxon>
        <taxon>Piscinibacter</taxon>
    </lineage>
</organism>
<keyword evidence="5" id="KW-0812">Transmembrane</keyword>
<dbReference type="Pfam" id="PF02518">
    <property type="entry name" value="HATPase_c"/>
    <property type="match status" value="1"/>
</dbReference>
<sequence length="628" mass="68843">MWRGAALCLALVMGALPCAPARAASPEALALRIDHATLHELGDAGSTLELTTLPARLTRAPRVFRHYRLEAGFDLPDKTAAPLWAIYHHQLSDGARVRVNGVVVGDVATSTPTTAVLNVRPYMFVLPVELLRNGPNRIEMEWATHDSMVHVAGMVVGPFDLVRAHYERRFFWQNTMAQVGLDFALVNAAMLMGIFALRRSEVRYLLMGLTALSWANVCFAYLLPPMPAALYPYWLFVRILGISGVAACCWLVLWLETAPERQGFGRLCVAWAMVGPLWYLGDLWLHNSTDSSRLEAVWGSALLALGLYPLFRLARALLRRWDWRRGVYLIAAVAGILTGGADLLMSATGQSVFGAIGYSAQATSPLWFTAMVAVLVKDFATFLVAQRQQNELMARKLEEQQLTLQRLHEQSQQRERERAALEERQRIMQDIHDGLGSQLVSSLALSERGELDAQQTSALLRECIDDLRLAIDSLSGDEDAFAVMAGNLRFRMAPRLRAAGITLTWHSAGLQDSAVIPAAHALPLLRILQESLSNALKHSQATRIAVTLTSDADHLHITVQDNGRGLSEQPASRGKGVGIMEKRARSIGARLRIESSEGTTVQVFLPLAPHRSAPTGVDGHAAGGVSAL</sequence>
<keyword evidence="4" id="KW-0175">Coiled coil</keyword>
<evidence type="ECO:0000256" key="3">
    <source>
        <dbReference type="ARBA" id="ARBA00023012"/>
    </source>
</evidence>
<feature type="transmembrane region" description="Helical" evidence="5">
    <location>
        <begin position="176"/>
        <end position="197"/>
    </location>
</feature>
<evidence type="ECO:0000256" key="2">
    <source>
        <dbReference type="ARBA" id="ARBA00022777"/>
    </source>
</evidence>
<dbReference type="PANTHER" id="PTHR24421:SF63">
    <property type="entry name" value="SENSOR HISTIDINE KINASE DESK"/>
    <property type="match status" value="1"/>
</dbReference>
<keyword evidence="5" id="KW-1133">Transmembrane helix</keyword>
<dbReference type="InterPro" id="IPR005467">
    <property type="entry name" value="His_kinase_dom"/>
</dbReference>
<dbReference type="InterPro" id="IPR036890">
    <property type="entry name" value="HATPase_C_sf"/>
</dbReference>
<dbReference type="SMART" id="SM00387">
    <property type="entry name" value="HATPase_c"/>
    <property type="match status" value="1"/>
</dbReference>
<keyword evidence="9" id="KW-1185">Reference proteome</keyword>
<dbReference type="PROSITE" id="PS50109">
    <property type="entry name" value="HIS_KIN"/>
    <property type="match status" value="1"/>
</dbReference>